<dbReference type="AlphaFoldDB" id="A0A2M7XG65"/>
<feature type="active site" description="Proton donor" evidence="12">
    <location>
        <position position="115"/>
    </location>
</feature>
<evidence type="ECO:0000256" key="9">
    <source>
        <dbReference type="ARBA" id="ARBA00023316"/>
    </source>
</evidence>
<comment type="pathway">
    <text evidence="2 12">Cell wall biogenesis; peptidoglycan biosynthesis.</text>
</comment>
<keyword evidence="5 12" id="KW-0808">Transferase</keyword>
<evidence type="ECO:0000256" key="5">
    <source>
        <dbReference type="ARBA" id="ARBA00022679"/>
    </source>
</evidence>
<evidence type="ECO:0000256" key="12">
    <source>
        <dbReference type="HAMAP-Rule" id="MF_00111"/>
    </source>
</evidence>
<feature type="binding site" evidence="12">
    <location>
        <position position="304"/>
    </location>
    <ligand>
        <name>UDP-N-acetyl-alpha-D-glucosamine</name>
        <dbReference type="ChEBI" id="CHEBI:57705"/>
    </ligand>
</feature>
<feature type="binding site" evidence="12">
    <location>
        <position position="91"/>
    </location>
    <ligand>
        <name>UDP-N-acetyl-alpha-D-glucosamine</name>
        <dbReference type="ChEBI" id="CHEBI:57705"/>
    </ligand>
</feature>
<dbReference type="NCBIfam" id="NF006873">
    <property type="entry name" value="PRK09369.1"/>
    <property type="match status" value="1"/>
</dbReference>
<dbReference type="CDD" id="cd01555">
    <property type="entry name" value="UdpNAET"/>
    <property type="match status" value="1"/>
</dbReference>
<feature type="binding site" evidence="12">
    <location>
        <position position="326"/>
    </location>
    <ligand>
        <name>UDP-N-acetyl-alpha-D-glucosamine</name>
        <dbReference type="ChEBI" id="CHEBI:57705"/>
    </ligand>
</feature>
<dbReference type="GO" id="GO:0005737">
    <property type="term" value="C:cytoplasm"/>
    <property type="evidence" value="ECO:0007669"/>
    <property type="project" value="UniProtKB-SubCell"/>
</dbReference>
<evidence type="ECO:0000313" key="15">
    <source>
        <dbReference type="Proteomes" id="UP000231263"/>
    </source>
</evidence>
<evidence type="ECO:0000256" key="11">
    <source>
        <dbReference type="ARBA" id="ARBA00047527"/>
    </source>
</evidence>
<comment type="caution">
    <text evidence="12">Lacks conserved residue(s) required for the propagation of feature annotation.</text>
</comment>
<comment type="caution">
    <text evidence="14">The sequence shown here is derived from an EMBL/GenBank/DDBJ whole genome shotgun (WGS) entry which is preliminary data.</text>
</comment>
<keyword evidence="9 12" id="KW-0961">Cell wall biogenesis/degradation</keyword>
<comment type="similarity">
    <text evidence="10 12">Belongs to the EPSP synthase family. MurA subfamily.</text>
</comment>
<evidence type="ECO:0000256" key="7">
    <source>
        <dbReference type="ARBA" id="ARBA00022984"/>
    </source>
</evidence>
<dbReference type="Proteomes" id="UP000231263">
    <property type="component" value="Unassembled WGS sequence"/>
</dbReference>
<evidence type="ECO:0000256" key="2">
    <source>
        <dbReference type="ARBA" id="ARBA00004752"/>
    </source>
</evidence>
<name>A0A2M7XG65_9BACT</name>
<comment type="catalytic activity">
    <reaction evidence="11 12">
        <text>phosphoenolpyruvate + UDP-N-acetyl-alpha-D-glucosamine = UDP-N-acetyl-3-O-(1-carboxyvinyl)-alpha-D-glucosamine + phosphate</text>
        <dbReference type="Rhea" id="RHEA:18681"/>
        <dbReference type="ChEBI" id="CHEBI:43474"/>
        <dbReference type="ChEBI" id="CHEBI:57705"/>
        <dbReference type="ChEBI" id="CHEBI:58702"/>
        <dbReference type="ChEBI" id="CHEBI:68483"/>
        <dbReference type="EC" id="2.5.1.7"/>
    </reaction>
</comment>
<dbReference type="InterPro" id="IPR050068">
    <property type="entry name" value="MurA_subfamily"/>
</dbReference>
<dbReference type="Pfam" id="PF00275">
    <property type="entry name" value="EPSP_synthase"/>
    <property type="match status" value="1"/>
</dbReference>
<dbReference type="InterPro" id="IPR001986">
    <property type="entry name" value="Enolpyruvate_Tfrase_dom"/>
</dbReference>
<dbReference type="GO" id="GO:0008760">
    <property type="term" value="F:UDP-N-acetylglucosamine 1-carboxyvinyltransferase activity"/>
    <property type="evidence" value="ECO:0007669"/>
    <property type="project" value="UniProtKB-UniRule"/>
</dbReference>
<dbReference type="GO" id="GO:0019277">
    <property type="term" value="P:UDP-N-acetylgalactosamine biosynthetic process"/>
    <property type="evidence" value="ECO:0007669"/>
    <property type="project" value="InterPro"/>
</dbReference>
<evidence type="ECO:0000259" key="13">
    <source>
        <dbReference type="Pfam" id="PF00275"/>
    </source>
</evidence>
<feature type="domain" description="Enolpyruvate transferase" evidence="13">
    <location>
        <begin position="7"/>
        <end position="420"/>
    </location>
</feature>
<reference evidence="15" key="1">
    <citation type="submission" date="2017-09" db="EMBL/GenBank/DDBJ databases">
        <title>Depth-based differentiation of microbial function through sediment-hosted aquifers and enrichment of novel symbionts in the deep terrestrial subsurface.</title>
        <authorList>
            <person name="Probst A.J."/>
            <person name="Ladd B."/>
            <person name="Jarett J.K."/>
            <person name="Geller-Mcgrath D.E."/>
            <person name="Sieber C.M.K."/>
            <person name="Emerson J.B."/>
            <person name="Anantharaman K."/>
            <person name="Thomas B.C."/>
            <person name="Malmstrom R."/>
            <person name="Stieglmeier M."/>
            <person name="Klingl A."/>
            <person name="Woyke T."/>
            <person name="Ryan C.M."/>
            <person name="Banfield J.F."/>
        </authorList>
    </citation>
    <scope>NUCLEOTIDE SEQUENCE [LARGE SCALE GENOMIC DNA]</scope>
</reference>
<evidence type="ECO:0000313" key="14">
    <source>
        <dbReference type="EMBL" id="PJA46864.1"/>
    </source>
</evidence>
<dbReference type="GO" id="GO:0051301">
    <property type="term" value="P:cell division"/>
    <property type="evidence" value="ECO:0007669"/>
    <property type="project" value="UniProtKB-KW"/>
</dbReference>
<gene>
    <name evidence="12 14" type="primary">murA</name>
    <name evidence="14" type="ORF">CO173_01420</name>
</gene>
<accession>A0A2M7XG65</accession>
<protein>
    <recommendedName>
        <fullName evidence="12">UDP-N-acetylglucosamine 1-carboxyvinyltransferase</fullName>
        <ecNumber evidence="12">2.5.1.7</ecNumber>
    </recommendedName>
    <alternativeName>
        <fullName evidence="12">Enoylpyruvate transferase</fullName>
    </alternativeName>
    <alternativeName>
        <fullName evidence="12">UDP-N-acetylglucosamine enolpyruvyl transferase</fullName>
        <shortName evidence="12">EPT</shortName>
    </alternativeName>
</protein>
<dbReference type="EC" id="2.5.1.7" evidence="12"/>
<proteinExistence type="inferred from homology"/>
<evidence type="ECO:0000256" key="8">
    <source>
        <dbReference type="ARBA" id="ARBA00023306"/>
    </source>
</evidence>
<dbReference type="EMBL" id="PFWT01000007">
    <property type="protein sequence ID" value="PJA46864.1"/>
    <property type="molecule type" value="Genomic_DNA"/>
</dbReference>
<evidence type="ECO:0000256" key="1">
    <source>
        <dbReference type="ARBA" id="ARBA00004496"/>
    </source>
</evidence>
<keyword evidence="4 12" id="KW-0132">Cell division</keyword>
<dbReference type="GO" id="GO:0071555">
    <property type="term" value="P:cell wall organization"/>
    <property type="evidence" value="ECO:0007669"/>
    <property type="project" value="UniProtKB-KW"/>
</dbReference>
<keyword evidence="7 12" id="KW-0573">Peptidoglycan synthesis</keyword>
<comment type="function">
    <text evidence="12">Cell wall formation. Adds enolpyruvyl to UDP-N-acetylglucosamine.</text>
</comment>
<dbReference type="NCBIfam" id="TIGR01072">
    <property type="entry name" value="murA"/>
    <property type="match status" value="1"/>
</dbReference>
<keyword evidence="8 12" id="KW-0131">Cell cycle</keyword>
<dbReference type="GO" id="GO:0009252">
    <property type="term" value="P:peptidoglycan biosynthetic process"/>
    <property type="evidence" value="ECO:0007669"/>
    <property type="project" value="UniProtKB-UniRule"/>
</dbReference>
<evidence type="ECO:0000256" key="3">
    <source>
        <dbReference type="ARBA" id="ARBA00022490"/>
    </source>
</evidence>
<keyword evidence="3 12" id="KW-0963">Cytoplasm</keyword>
<dbReference type="InterPro" id="IPR036968">
    <property type="entry name" value="Enolpyruvate_Tfrase_sf"/>
</dbReference>
<dbReference type="Gene3D" id="3.65.10.10">
    <property type="entry name" value="Enolpyruvate transferase domain"/>
    <property type="match status" value="2"/>
</dbReference>
<organism evidence="14 15">
    <name type="scientific">Candidatus Uhrbacteria bacterium CG_4_9_14_3_um_filter_41_35</name>
    <dbReference type="NCBI Taxonomy" id="1975034"/>
    <lineage>
        <taxon>Bacteria</taxon>
        <taxon>Candidatus Uhriibacteriota</taxon>
    </lineage>
</organism>
<dbReference type="InterPro" id="IPR013792">
    <property type="entry name" value="RNA3'P_cycl/enolpyr_Trfase_a/b"/>
</dbReference>
<dbReference type="HAMAP" id="MF_00111">
    <property type="entry name" value="MurA"/>
    <property type="match status" value="1"/>
</dbReference>
<keyword evidence="6 12" id="KW-0133">Cell shape</keyword>
<feature type="binding site" evidence="12">
    <location>
        <begin position="22"/>
        <end position="23"/>
    </location>
    <ligand>
        <name>phosphoenolpyruvate</name>
        <dbReference type="ChEBI" id="CHEBI:58702"/>
    </ligand>
</feature>
<dbReference type="PANTHER" id="PTHR43783:SF1">
    <property type="entry name" value="UDP-N-ACETYLGLUCOSAMINE 1-CARBOXYVINYLTRANSFERASE"/>
    <property type="match status" value="1"/>
</dbReference>
<evidence type="ECO:0000256" key="6">
    <source>
        <dbReference type="ARBA" id="ARBA00022960"/>
    </source>
</evidence>
<evidence type="ECO:0000256" key="10">
    <source>
        <dbReference type="ARBA" id="ARBA00038367"/>
    </source>
</evidence>
<dbReference type="SUPFAM" id="SSF55205">
    <property type="entry name" value="EPT/RTPC-like"/>
    <property type="match status" value="1"/>
</dbReference>
<dbReference type="InterPro" id="IPR005750">
    <property type="entry name" value="UDP_GlcNAc_COvinyl_MurA"/>
</dbReference>
<evidence type="ECO:0000256" key="4">
    <source>
        <dbReference type="ARBA" id="ARBA00022618"/>
    </source>
</evidence>
<comment type="subcellular location">
    <subcellularLocation>
        <location evidence="1 12">Cytoplasm</location>
    </subcellularLocation>
</comment>
<dbReference type="PANTHER" id="PTHR43783">
    <property type="entry name" value="UDP-N-ACETYLGLUCOSAMINE 1-CARBOXYVINYLTRANSFERASE"/>
    <property type="match status" value="1"/>
</dbReference>
<dbReference type="UniPathway" id="UPA00219"/>
<sequence length="430" mass="47174">MRELRITGGAPLKGRVKIAGAKNAVSKQLIATLLTDKEVMLRNVPLNQEYEIARELLEMIGAKTELHDHTFTTQTKEITSTSTLEQSRKNRLSILLAAPLLHRAGEAHVTRVGGDKIGPRPVNFHVDALQRMGAEFTEDEAGWHFKVNGRLKGASVELGYPSVGATETIIYAGVLAQGKTEIKNAAIEPEIIDMIMMLQKMGAIIELGAGRNITIIGVEKLHGCEHEILPDRLEVASYASIALATRGEIFCEGARQDHMITFLNAVRQIGGVYEVRDDGILFKGAEKYKPVTITTDTAPGFSTDWQQPFVVALTQAEGQSIVHETVLEDRFKYTETLNKMGADIHIEYLPDQVQGRFRHMHYQQSAVINGPSKLTAQNMTVPDIRAGLAYVAAALAAKGTSVIDGVDHLERGYEDLYGKLRAIGANIEVI</sequence>
<dbReference type="GO" id="GO:0008360">
    <property type="term" value="P:regulation of cell shape"/>
    <property type="evidence" value="ECO:0007669"/>
    <property type="project" value="UniProtKB-KW"/>
</dbReference>